<evidence type="ECO:0000259" key="10">
    <source>
        <dbReference type="PROSITE" id="PS50929"/>
    </source>
</evidence>
<dbReference type="InterPro" id="IPR017871">
    <property type="entry name" value="ABC_transporter-like_CS"/>
</dbReference>
<dbReference type="AlphaFoldDB" id="A0A2M8LR61"/>
<protein>
    <submittedName>
        <fullName evidence="11">ABC transporter ATP-binding protein</fullName>
    </submittedName>
</protein>
<dbReference type="Gene3D" id="1.20.1560.10">
    <property type="entry name" value="ABC transporter type 1, transmembrane domain"/>
    <property type="match status" value="1"/>
</dbReference>
<evidence type="ECO:0000313" key="12">
    <source>
        <dbReference type="Proteomes" id="UP000230407"/>
    </source>
</evidence>
<dbReference type="PROSITE" id="PS50929">
    <property type="entry name" value="ABC_TM1F"/>
    <property type="match status" value="1"/>
</dbReference>
<evidence type="ECO:0000256" key="4">
    <source>
        <dbReference type="ARBA" id="ARBA00022840"/>
    </source>
</evidence>
<comment type="subcellular location">
    <subcellularLocation>
        <location evidence="1">Cell membrane</location>
        <topology evidence="1">Multi-pass membrane protein</topology>
    </subcellularLocation>
</comment>
<dbReference type="Gene3D" id="3.40.50.300">
    <property type="entry name" value="P-loop containing nucleotide triphosphate hydrolases"/>
    <property type="match status" value="1"/>
</dbReference>
<dbReference type="GO" id="GO:0005524">
    <property type="term" value="F:ATP binding"/>
    <property type="evidence" value="ECO:0007669"/>
    <property type="project" value="UniProtKB-KW"/>
</dbReference>
<dbReference type="GO" id="GO:0005886">
    <property type="term" value="C:plasma membrane"/>
    <property type="evidence" value="ECO:0007669"/>
    <property type="project" value="UniProtKB-SubCell"/>
</dbReference>
<dbReference type="RefSeq" id="WP_100205049.1">
    <property type="nucleotide sequence ID" value="NZ_PGGW01000069.1"/>
</dbReference>
<dbReference type="PANTHER" id="PTHR43394:SF1">
    <property type="entry name" value="ATP-BINDING CASSETTE SUB-FAMILY B MEMBER 10, MITOCHONDRIAL"/>
    <property type="match status" value="1"/>
</dbReference>
<reference evidence="11 12" key="1">
    <citation type="submission" date="2017-11" db="EMBL/GenBank/DDBJ databases">
        <title>Streptomyces carmine sp. nov., a novel actinomycete isolated from Sophora alopecuroides in Xinjiang, China.</title>
        <authorList>
            <person name="Wang Y."/>
            <person name="Luo X."/>
            <person name="Wan C."/>
            <person name="Zhang L."/>
        </authorList>
    </citation>
    <scope>NUCLEOTIDE SEQUENCE [LARGE SCALE GENOMIC DNA]</scope>
    <source>
        <strain evidence="11 12">TRM SA0054</strain>
    </source>
</reference>
<feature type="transmembrane region" description="Helical" evidence="8">
    <location>
        <begin position="94"/>
        <end position="118"/>
    </location>
</feature>
<dbReference type="CDD" id="cd03228">
    <property type="entry name" value="ABCC_MRP_Like"/>
    <property type="match status" value="1"/>
</dbReference>
<feature type="transmembrane region" description="Helical" evidence="8">
    <location>
        <begin position="170"/>
        <end position="189"/>
    </location>
</feature>
<dbReference type="SMART" id="SM00382">
    <property type="entry name" value="AAA"/>
    <property type="match status" value="1"/>
</dbReference>
<evidence type="ECO:0000256" key="3">
    <source>
        <dbReference type="ARBA" id="ARBA00022741"/>
    </source>
</evidence>
<dbReference type="Proteomes" id="UP000230407">
    <property type="component" value="Unassembled WGS sequence"/>
</dbReference>
<keyword evidence="12" id="KW-1185">Reference proteome</keyword>
<feature type="domain" description="ABC transmembrane type-1" evidence="10">
    <location>
        <begin position="55"/>
        <end position="338"/>
    </location>
</feature>
<dbReference type="SUPFAM" id="SSF52540">
    <property type="entry name" value="P-loop containing nucleoside triphosphate hydrolases"/>
    <property type="match status" value="1"/>
</dbReference>
<name>A0A2M8LR61_9ACTN</name>
<evidence type="ECO:0000256" key="5">
    <source>
        <dbReference type="ARBA" id="ARBA00022989"/>
    </source>
</evidence>
<keyword evidence="2 8" id="KW-0812">Transmembrane</keyword>
<dbReference type="EMBL" id="PGGW01000069">
    <property type="protein sequence ID" value="PJE94440.1"/>
    <property type="molecule type" value="Genomic_DNA"/>
</dbReference>
<dbReference type="GO" id="GO:0015421">
    <property type="term" value="F:ABC-type oligopeptide transporter activity"/>
    <property type="evidence" value="ECO:0007669"/>
    <property type="project" value="TreeGrafter"/>
</dbReference>
<dbReference type="InterPro" id="IPR039421">
    <property type="entry name" value="Type_1_exporter"/>
</dbReference>
<dbReference type="InterPro" id="IPR011527">
    <property type="entry name" value="ABC1_TM_dom"/>
</dbReference>
<dbReference type="InterPro" id="IPR003439">
    <property type="entry name" value="ABC_transporter-like_ATP-bd"/>
</dbReference>
<sequence>MATQPTDREAGGAPERSPHGGPSEDRPGSPPVRTGRDADRLLLGALRHSAGRTTAICLLSCASAAAAVALPAVLGRTLDLALDSGDGPDGGAGLPRWLALCALLVAAEVLCDAATAYLTGVTGARSTAWLRRRGLGHLLSVGPHRAARFTSGDLVTRLAGNAAEAGHAPATAAGAFAALVTPLGALAALLLIDPWLAAAFCAGVPLLVLLLRAFARSSSESVSHYQRVQGRIAAHLVEALAGARTVAAAGTAGRERARVLAPLPELSGQGRRMWQVYGRAVVGSGVLVPLLTAAVLAVGGVRLAAGAVSVGELLAASRYASLAAGIGGITTQLSSLVRSRAAARRAAELLAVPPVEHGGRSLPPDGTGRLELRGVTAVRGGRTVLRDVDLTVPGGTTVAVVGASGSGKSTLAALAGRLADPDEGEVLLDGVPLAGLDPGVLRREVGYAFERPALFGATVGEAIGFGPREVDDRAVARAARAASADVFVNRLPAGYGTALADAPLSGGEFQRLGLARAFAHAGRLLILDDATSSLDSVTELQVGRALTREVRAGTRLLVAHRVSSAARADLVAWLADGRVRAVGPHEALWEIPEYRAVFAAGEADADGAAADPAGTAAAGEGAR</sequence>
<feature type="transmembrane region" description="Helical" evidence="8">
    <location>
        <begin position="195"/>
        <end position="215"/>
    </location>
</feature>
<gene>
    <name evidence="11" type="ORF">CUT44_29885</name>
</gene>
<comment type="caution">
    <text evidence="11">The sequence shown here is derived from an EMBL/GenBank/DDBJ whole genome shotgun (WGS) entry which is preliminary data.</text>
</comment>
<evidence type="ECO:0000259" key="9">
    <source>
        <dbReference type="PROSITE" id="PS50893"/>
    </source>
</evidence>
<evidence type="ECO:0000313" key="11">
    <source>
        <dbReference type="EMBL" id="PJE94440.1"/>
    </source>
</evidence>
<dbReference type="GO" id="GO:0016887">
    <property type="term" value="F:ATP hydrolysis activity"/>
    <property type="evidence" value="ECO:0007669"/>
    <property type="project" value="InterPro"/>
</dbReference>
<evidence type="ECO:0000256" key="2">
    <source>
        <dbReference type="ARBA" id="ARBA00022692"/>
    </source>
</evidence>
<evidence type="ECO:0000256" key="1">
    <source>
        <dbReference type="ARBA" id="ARBA00004651"/>
    </source>
</evidence>
<dbReference type="PROSITE" id="PS50893">
    <property type="entry name" value="ABC_TRANSPORTER_2"/>
    <property type="match status" value="1"/>
</dbReference>
<keyword evidence="5 8" id="KW-1133">Transmembrane helix</keyword>
<keyword evidence="3" id="KW-0547">Nucleotide-binding</keyword>
<feature type="domain" description="ABC transporter" evidence="9">
    <location>
        <begin position="370"/>
        <end position="601"/>
    </location>
</feature>
<accession>A0A2M8LR61</accession>
<organism evidence="11 12">
    <name type="scientific">Streptomyces carminius</name>
    <dbReference type="NCBI Taxonomy" id="2665496"/>
    <lineage>
        <taxon>Bacteria</taxon>
        <taxon>Bacillati</taxon>
        <taxon>Actinomycetota</taxon>
        <taxon>Actinomycetes</taxon>
        <taxon>Kitasatosporales</taxon>
        <taxon>Streptomycetaceae</taxon>
        <taxon>Streptomyces</taxon>
    </lineage>
</organism>
<evidence type="ECO:0000256" key="8">
    <source>
        <dbReference type="SAM" id="Phobius"/>
    </source>
</evidence>
<keyword evidence="6 8" id="KW-0472">Membrane</keyword>
<dbReference type="SUPFAM" id="SSF90123">
    <property type="entry name" value="ABC transporter transmembrane region"/>
    <property type="match status" value="1"/>
</dbReference>
<proteinExistence type="predicted"/>
<dbReference type="PROSITE" id="PS00211">
    <property type="entry name" value="ABC_TRANSPORTER_1"/>
    <property type="match status" value="1"/>
</dbReference>
<dbReference type="InterPro" id="IPR036640">
    <property type="entry name" value="ABC1_TM_sf"/>
</dbReference>
<feature type="transmembrane region" description="Helical" evidence="8">
    <location>
        <begin position="276"/>
        <end position="299"/>
    </location>
</feature>
<evidence type="ECO:0000256" key="6">
    <source>
        <dbReference type="ARBA" id="ARBA00023136"/>
    </source>
</evidence>
<dbReference type="InterPro" id="IPR003593">
    <property type="entry name" value="AAA+_ATPase"/>
</dbReference>
<dbReference type="Pfam" id="PF00005">
    <property type="entry name" value="ABC_tran"/>
    <property type="match status" value="1"/>
</dbReference>
<evidence type="ECO:0000256" key="7">
    <source>
        <dbReference type="SAM" id="MobiDB-lite"/>
    </source>
</evidence>
<dbReference type="PANTHER" id="PTHR43394">
    <property type="entry name" value="ATP-DEPENDENT PERMEASE MDL1, MITOCHONDRIAL"/>
    <property type="match status" value="1"/>
</dbReference>
<feature type="compositionally biased region" description="Basic and acidic residues" evidence="7">
    <location>
        <begin position="1"/>
        <end position="27"/>
    </location>
</feature>
<feature type="region of interest" description="Disordered" evidence="7">
    <location>
        <begin position="1"/>
        <end position="36"/>
    </location>
</feature>
<dbReference type="InterPro" id="IPR027417">
    <property type="entry name" value="P-loop_NTPase"/>
</dbReference>
<dbReference type="Pfam" id="PF00664">
    <property type="entry name" value="ABC_membrane"/>
    <property type="match status" value="1"/>
</dbReference>
<feature type="transmembrane region" description="Helical" evidence="8">
    <location>
        <begin position="55"/>
        <end position="74"/>
    </location>
</feature>
<keyword evidence="4 11" id="KW-0067">ATP-binding</keyword>